<feature type="signal peptide" evidence="2">
    <location>
        <begin position="1"/>
        <end position="23"/>
    </location>
</feature>
<dbReference type="EMBL" id="CP022358">
    <property type="protein sequence ID" value="ASK69276.1"/>
    <property type="molecule type" value="Genomic_DNA"/>
</dbReference>
<evidence type="ECO:0008006" key="5">
    <source>
        <dbReference type="Google" id="ProtNLM"/>
    </source>
</evidence>
<evidence type="ECO:0000313" key="4">
    <source>
        <dbReference type="Proteomes" id="UP000198367"/>
    </source>
</evidence>
<organism evidence="3 4">
    <name type="scientific">Shewanella bicestrii</name>
    <dbReference type="NCBI Taxonomy" id="2018305"/>
    <lineage>
        <taxon>Bacteria</taxon>
        <taxon>Pseudomonadati</taxon>
        <taxon>Pseudomonadota</taxon>
        <taxon>Gammaproteobacteria</taxon>
        <taxon>Alteromonadales</taxon>
        <taxon>Shewanellaceae</taxon>
        <taxon>Shewanella</taxon>
    </lineage>
</organism>
<dbReference type="RefSeq" id="WP_089067802.1">
    <property type="nucleotide sequence ID" value="NZ_CP022358.1"/>
</dbReference>
<feature type="region of interest" description="Disordered" evidence="1">
    <location>
        <begin position="21"/>
        <end position="56"/>
    </location>
</feature>
<dbReference type="AlphaFoldDB" id="A0A220UMZ2"/>
<name>A0A220UMZ2_9GAMM</name>
<feature type="compositionally biased region" description="Basic and acidic residues" evidence="1">
    <location>
        <begin position="36"/>
        <end position="56"/>
    </location>
</feature>
<sequence length="169" mass="19189">MALPWLIGAAVVALGAAAVSAFSDDSDSGSGGNDDEERRRRERAEQERKARAHKEKLESMKEAFVHEGMQKADDLQQSLDGQIKVLMLGDKPFKATIDDDPEYQNLVSPTYVEVYDLQFLPQETQDYLVKLESLYDVELEPEEELMKVPVRLKEIDHKLAQLKALREKL</sequence>
<keyword evidence="2" id="KW-0732">Signal</keyword>
<protein>
    <recommendedName>
        <fullName evidence="5">DUF2489 domain-containing protein</fullName>
    </recommendedName>
</protein>
<gene>
    <name evidence="3" type="ORF">CF168_10560</name>
</gene>
<accession>A0A220UMZ2</accession>
<reference evidence="3 4" key="1">
    <citation type="submission" date="2017-07" db="EMBL/GenBank/DDBJ databases">
        <title>Phenotypical and genomic characterization of a clinical isolate of Shewanella bicestrii sp. nov. producing an extended-spectrum beta-lactamase and a new oxacillinase variant.</title>
        <authorList>
            <person name="Jousset A.B."/>
            <person name="Bonnin R.A."/>
            <person name="Girlich D."/>
            <person name="Dabos L."/>
            <person name="Potron A."/>
            <person name="Dortet L."/>
            <person name="Glaser P."/>
            <person name="Naas T."/>
        </authorList>
    </citation>
    <scope>NUCLEOTIDE SEQUENCE [LARGE SCALE GENOMIC DNA]</scope>
    <source>
        <strain evidence="3 4">JAB-1</strain>
    </source>
</reference>
<proteinExistence type="predicted"/>
<evidence type="ECO:0000256" key="1">
    <source>
        <dbReference type="SAM" id="MobiDB-lite"/>
    </source>
</evidence>
<evidence type="ECO:0000313" key="3">
    <source>
        <dbReference type="EMBL" id="ASK69276.1"/>
    </source>
</evidence>
<dbReference type="Proteomes" id="UP000198367">
    <property type="component" value="Chromosome"/>
</dbReference>
<keyword evidence="4" id="KW-1185">Reference proteome</keyword>
<evidence type="ECO:0000256" key="2">
    <source>
        <dbReference type="SAM" id="SignalP"/>
    </source>
</evidence>
<feature type="chain" id="PRO_5012217169" description="DUF2489 domain-containing protein" evidence="2">
    <location>
        <begin position="24"/>
        <end position="169"/>
    </location>
</feature>
<dbReference type="KEGG" id="sbj:CF168_10560"/>